<dbReference type="PANTHER" id="PTHR48098:SF1">
    <property type="entry name" value="DIACYLGLYCEROL ACYLTRANSFERASE_MYCOLYLTRANSFERASE AG85A"/>
    <property type="match status" value="1"/>
</dbReference>
<dbReference type="EC" id="2.3.1.-" evidence="2"/>
<dbReference type="Proteomes" id="UP000095517">
    <property type="component" value="Unassembled WGS sequence"/>
</dbReference>
<evidence type="ECO:0000313" key="7">
    <source>
        <dbReference type="Proteomes" id="UP000440198"/>
    </source>
</evidence>
<reference evidence="6 7" key="2">
    <citation type="journal article" date="2019" name="Nat. Med.">
        <title>A library of human gut bacterial isolates paired with longitudinal multiomics data enables mechanistic microbiome research.</title>
        <authorList>
            <person name="Poyet M."/>
            <person name="Groussin M."/>
            <person name="Gibbons S.M."/>
            <person name="Avila-Pacheco J."/>
            <person name="Jiang X."/>
            <person name="Kearney S.M."/>
            <person name="Perrotta A.R."/>
            <person name="Berdy B."/>
            <person name="Zhao S."/>
            <person name="Lieberman T.D."/>
            <person name="Swanson P.K."/>
            <person name="Smith M."/>
            <person name="Roesemann S."/>
            <person name="Alexander J.E."/>
            <person name="Rich S.A."/>
            <person name="Livny J."/>
            <person name="Vlamakis H."/>
            <person name="Clish C."/>
            <person name="Bullock K."/>
            <person name="Deik A."/>
            <person name="Scott J."/>
            <person name="Pierce K.A."/>
            <person name="Xavier R.J."/>
            <person name="Alm E.J."/>
        </authorList>
    </citation>
    <scope>NUCLEOTIDE SEQUENCE [LARGE SCALE GENOMIC DNA]</scope>
    <source>
        <strain evidence="4 7">BIOML-A2</strain>
        <strain evidence="3 6">BIOML-A6</strain>
    </source>
</reference>
<keyword evidence="2" id="KW-0808">Transferase</keyword>
<organism evidence="2 5">
    <name type="scientific">Bacteroides finegoldii</name>
    <dbReference type="NCBI Taxonomy" id="338188"/>
    <lineage>
        <taxon>Bacteria</taxon>
        <taxon>Pseudomonadati</taxon>
        <taxon>Bacteroidota</taxon>
        <taxon>Bacteroidia</taxon>
        <taxon>Bacteroidales</taxon>
        <taxon>Bacteroidaceae</taxon>
        <taxon>Bacteroides</taxon>
    </lineage>
</organism>
<evidence type="ECO:0000256" key="1">
    <source>
        <dbReference type="SAM" id="SignalP"/>
    </source>
</evidence>
<reference evidence="2 5" key="1">
    <citation type="submission" date="2015-09" db="EMBL/GenBank/DDBJ databases">
        <authorList>
            <consortium name="Pathogen Informatics"/>
        </authorList>
    </citation>
    <scope>NUCLEOTIDE SEQUENCE [LARGE SCALE GENOMIC DNA]</scope>
    <source>
        <strain evidence="2 5">2789STDY5608840</strain>
    </source>
</reference>
<dbReference type="GeneID" id="92988095"/>
<feature type="signal peptide" evidence="1">
    <location>
        <begin position="1"/>
        <end position="19"/>
    </location>
</feature>
<protein>
    <submittedName>
        <fullName evidence="2">Acetyl esterase</fullName>
        <ecNumber evidence="2">2.3.1.-</ecNumber>
    </submittedName>
    <submittedName>
        <fullName evidence="3">Esterase family protein</fullName>
    </submittedName>
</protein>
<dbReference type="InterPro" id="IPR029058">
    <property type="entry name" value="AB_hydrolase_fold"/>
</dbReference>
<dbReference type="EMBL" id="CYZH01000001">
    <property type="protein sequence ID" value="CUN41663.1"/>
    <property type="molecule type" value="Genomic_DNA"/>
</dbReference>
<sequence length="270" mass="30484">MKKLLLITLFLGWAALSFAAKVDTLLIKSPSMNKDVKVVVVTPDVALGKKALACPVLYLLHGYGGNAKTWIGIKPNLPQIADEKGMIFVCPDGKNSWYWDSPLNPSYRYETFISSELVKYIDEHYKTIADRKGRAITGLSMGGHGAMWNAIRHKDIFGGAGTTSGGMDIRPFPKNWEMSKQLGDYDSNKEVWDNHTVINLIDGLENGDLAIIIDCGESDFFLKVNQNLHHRLLEKKIDHDFITRPGAHNGQYWNNSIDYQILFFDKFFKK</sequence>
<feature type="chain" id="PRO_5044549731" evidence="1">
    <location>
        <begin position="20"/>
        <end position="270"/>
    </location>
</feature>
<accession>A0A173WQ79</accession>
<dbReference type="RefSeq" id="WP_007754329.1">
    <property type="nucleotide sequence ID" value="NZ_CABIXA010000001.1"/>
</dbReference>
<keyword evidence="1" id="KW-0732">Signal</keyword>
<keyword evidence="2" id="KW-0012">Acyltransferase</keyword>
<dbReference type="AlphaFoldDB" id="A0A173WQ79"/>
<evidence type="ECO:0000313" key="5">
    <source>
        <dbReference type="Proteomes" id="UP000095517"/>
    </source>
</evidence>
<dbReference type="EMBL" id="VWAK01000003">
    <property type="protein sequence ID" value="KAA5232256.1"/>
    <property type="molecule type" value="Genomic_DNA"/>
</dbReference>
<dbReference type="PANTHER" id="PTHR48098">
    <property type="entry name" value="ENTEROCHELIN ESTERASE-RELATED"/>
    <property type="match status" value="1"/>
</dbReference>
<evidence type="ECO:0000313" key="4">
    <source>
        <dbReference type="EMBL" id="KAA5253992.1"/>
    </source>
</evidence>
<evidence type="ECO:0000313" key="2">
    <source>
        <dbReference type="EMBL" id="CUN41663.1"/>
    </source>
</evidence>
<dbReference type="STRING" id="338188.ERS852397_00174"/>
<dbReference type="GO" id="GO:0016747">
    <property type="term" value="F:acyltransferase activity, transferring groups other than amino-acyl groups"/>
    <property type="evidence" value="ECO:0007669"/>
    <property type="project" value="TreeGrafter"/>
</dbReference>
<gene>
    <name evidence="2" type="primary">fbpA</name>
    <name evidence="2" type="ORF">ERS852397_00174</name>
    <name evidence="4" type="ORF">F2Z09_16885</name>
    <name evidence="3" type="ORF">F2Z22_02550</name>
</gene>
<dbReference type="SUPFAM" id="SSF53474">
    <property type="entry name" value="alpha/beta-Hydrolases"/>
    <property type="match status" value="1"/>
</dbReference>
<keyword evidence="7" id="KW-1185">Reference proteome</keyword>
<dbReference type="EMBL" id="VWAG01000040">
    <property type="protein sequence ID" value="KAA5253992.1"/>
    <property type="molecule type" value="Genomic_DNA"/>
</dbReference>
<evidence type="ECO:0000313" key="3">
    <source>
        <dbReference type="EMBL" id="KAA5232256.1"/>
    </source>
</evidence>
<dbReference type="Pfam" id="PF00756">
    <property type="entry name" value="Esterase"/>
    <property type="match status" value="1"/>
</dbReference>
<dbReference type="Proteomes" id="UP000421791">
    <property type="component" value="Unassembled WGS sequence"/>
</dbReference>
<dbReference type="InterPro" id="IPR000801">
    <property type="entry name" value="Esterase-like"/>
</dbReference>
<dbReference type="Gene3D" id="3.40.50.1820">
    <property type="entry name" value="alpha/beta hydrolase"/>
    <property type="match status" value="1"/>
</dbReference>
<name>A0A173WQ79_9BACE</name>
<evidence type="ECO:0000313" key="6">
    <source>
        <dbReference type="Proteomes" id="UP000421791"/>
    </source>
</evidence>
<dbReference type="InterPro" id="IPR050583">
    <property type="entry name" value="Mycobacterial_A85_antigen"/>
</dbReference>
<dbReference type="Proteomes" id="UP000440198">
    <property type="component" value="Unassembled WGS sequence"/>
</dbReference>
<proteinExistence type="predicted"/>